<protein>
    <submittedName>
        <fullName evidence="4">Uncharacterized protein</fullName>
    </submittedName>
</protein>
<dbReference type="AlphaFoldDB" id="A0A0P6XTJ5"/>
<evidence type="ECO:0000256" key="1">
    <source>
        <dbReference type="SAM" id="Coils"/>
    </source>
</evidence>
<comment type="caution">
    <text evidence="4">The sequence shown here is derived from an EMBL/GenBank/DDBJ whole genome shotgun (WGS) entry which is preliminary data.</text>
</comment>
<name>A0A0P6XTJ5_9CHLR</name>
<feature type="transmembrane region" description="Helical" evidence="3">
    <location>
        <begin position="94"/>
        <end position="115"/>
    </location>
</feature>
<keyword evidence="3" id="KW-0472">Membrane</keyword>
<evidence type="ECO:0000256" key="2">
    <source>
        <dbReference type="SAM" id="MobiDB-lite"/>
    </source>
</evidence>
<organism evidence="4 5">
    <name type="scientific">Ornatilinea apprima</name>
    <dbReference type="NCBI Taxonomy" id="1134406"/>
    <lineage>
        <taxon>Bacteria</taxon>
        <taxon>Bacillati</taxon>
        <taxon>Chloroflexota</taxon>
        <taxon>Anaerolineae</taxon>
        <taxon>Anaerolineales</taxon>
        <taxon>Anaerolineaceae</taxon>
        <taxon>Ornatilinea</taxon>
    </lineage>
</organism>
<dbReference type="OrthoDB" id="10020763at2"/>
<dbReference type="RefSeq" id="WP_075063078.1">
    <property type="nucleotide sequence ID" value="NZ_LGCL01000025.1"/>
</dbReference>
<feature type="coiled-coil region" evidence="1">
    <location>
        <begin position="117"/>
        <end position="172"/>
    </location>
</feature>
<gene>
    <name evidence="4" type="ORF">ADN00_11085</name>
</gene>
<accession>A0A0P6XTJ5</accession>
<evidence type="ECO:0000256" key="3">
    <source>
        <dbReference type="SAM" id="Phobius"/>
    </source>
</evidence>
<evidence type="ECO:0000313" key="5">
    <source>
        <dbReference type="Proteomes" id="UP000050417"/>
    </source>
</evidence>
<dbReference type="Proteomes" id="UP000050417">
    <property type="component" value="Unassembled WGS sequence"/>
</dbReference>
<sequence>MENKEMPSENELPAEGDASLSGQVEPAAEAVEAFETIETVETAQASATSESVVEEPRFTPPPVTEVGTQPSVLERFSHWLLDKETSRGRFMRSALRWTAVALAAFVVGLIVFYFWQYRPLQARLQDTQTQLEAAQAEAVSLQGDLDDANAANEDLSAANTALEEDVRIATARVLIAQIQSKALNARLQLNIRQGAAAQKSLKEAKDLLTDLDEVLGEDSAQVLEQMETRLAAATSSLISDPTVAIKDLETFDTLLAQQEKILSK</sequence>
<feature type="region of interest" description="Disordered" evidence="2">
    <location>
        <begin position="1"/>
        <end position="26"/>
    </location>
</feature>
<reference evidence="4 5" key="1">
    <citation type="submission" date="2015-07" db="EMBL/GenBank/DDBJ databases">
        <title>Genome sequence of Ornatilinea apprima DSM 23815.</title>
        <authorList>
            <person name="Hemp J."/>
            <person name="Ward L.M."/>
            <person name="Pace L.A."/>
            <person name="Fischer W.W."/>
        </authorList>
    </citation>
    <scope>NUCLEOTIDE SEQUENCE [LARGE SCALE GENOMIC DNA]</scope>
    <source>
        <strain evidence="4 5">P3M-1</strain>
    </source>
</reference>
<proteinExistence type="predicted"/>
<keyword evidence="3" id="KW-1133">Transmembrane helix</keyword>
<evidence type="ECO:0000313" key="4">
    <source>
        <dbReference type="EMBL" id="KPL76509.1"/>
    </source>
</evidence>
<keyword evidence="3" id="KW-0812">Transmembrane</keyword>
<dbReference type="STRING" id="1134406.ADN00_11085"/>
<feature type="region of interest" description="Disordered" evidence="2">
    <location>
        <begin position="44"/>
        <end position="67"/>
    </location>
</feature>
<keyword evidence="5" id="KW-1185">Reference proteome</keyword>
<dbReference type="EMBL" id="LGCL01000025">
    <property type="protein sequence ID" value="KPL76509.1"/>
    <property type="molecule type" value="Genomic_DNA"/>
</dbReference>
<keyword evidence="1" id="KW-0175">Coiled coil</keyword>